<keyword evidence="2" id="KW-1185">Reference proteome</keyword>
<dbReference type="Pfam" id="PF09956">
    <property type="entry name" value="Phage_cement_2"/>
    <property type="match status" value="1"/>
</dbReference>
<name>A0A919T6G4_9ACTN</name>
<evidence type="ECO:0000313" key="2">
    <source>
        <dbReference type="Proteomes" id="UP000677082"/>
    </source>
</evidence>
<dbReference type="RefSeq" id="WP_213004871.1">
    <property type="nucleotide sequence ID" value="NZ_BOQN01000009.1"/>
</dbReference>
<dbReference type="InterPro" id="IPR011231">
    <property type="entry name" value="Phage_VT1-Sakai_H0018"/>
</dbReference>
<evidence type="ECO:0008006" key="3">
    <source>
        <dbReference type="Google" id="ProtNLM"/>
    </source>
</evidence>
<protein>
    <recommendedName>
        <fullName evidence="3">DUF2190 domain-containing protein</fullName>
    </recommendedName>
</protein>
<dbReference type="AlphaFoldDB" id="A0A919T6G4"/>
<evidence type="ECO:0000313" key="1">
    <source>
        <dbReference type="EMBL" id="GIM88891.1"/>
    </source>
</evidence>
<organism evidence="1 2">
    <name type="scientific">Paractinoplanes toevensis</name>
    <dbReference type="NCBI Taxonomy" id="571911"/>
    <lineage>
        <taxon>Bacteria</taxon>
        <taxon>Bacillati</taxon>
        <taxon>Actinomycetota</taxon>
        <taxon>Actinomycetes</taxon>
        <taxon>Micromonosporales</taxon>
        <taxon>Micromonosporaceae</taxon>
        <taxon>Paractinoplanes</taxon>
    </lineage>
</organism>
<sequence length="119" mass="11610">MGAYEPKFLYADEVTATFSATTTGGQSVIVSGNGTLGPATATSPACVGVAANDVAANDRGSFFPRGKIHVSTASGAITAGARVDTGAAGTVASGAASVNNIGIALTTAADTALVEWMEI</sequence>
<gene>
    <name evidence="1" type="ORF">Ato02nite_006840</name>
</gene>
<dbReference type="Proteomes" id="UP000677082">
    <property type="component" value="Unassembled WGS sequence"/>
</dbReference>
<proteinExistence type="predicted"/>
<dbReference type="EMBL" id="BOQN01000009">
    <property type="protein sequence ID" value="GIM88891.1"/>
    <property type="molecule type" value="Genomic_DNA"/>
</dbReference>
<accession>A0A919T6G4</accession>
<reference evidence="1 2" key="1">
    <citation type="submission" date="2021-03" db="EMBL/GenBank/DDBJ databases">
        <title>Whole genome shotgun sequence of Actinoplanes toevensis NBRC 105298.</title>
        <authorList>
            <person name="Komaki H."/>
            <person name="Tamura T."/>
        </authorList>
    </citation>
    <scope>NUCLEOTIDE SEQUENCE [LARGE SCALE GENOMIC DNA]</scope>
    <source>
        <strain evidence="1 2">NBRC 105298</strain>
    </source>
</reference>
<comment type="caution">
    <text evidence="1">The sequence shown here is derived from an EMBL/GenBank/DDBJ whole genome shotgun (WGS) entry which is preliminary data.</text>
</comment>